<feature type="compositionally biased region" description="Basic and acidic residues" evidence="1">
    <location>
        <begin position="458"/>
        <end position="468"/>
    </location>
</feature>
<dbReference type="GeneID" id="27662735"/>
<evidence type="ECO:0000313" key="3">
    <source>
        <dbReference type="Proteomes" id="UP000033710"/>
    </source>
</evidence>
<feature type="compositionally biased region" description="Basic and acidic residues" evidence="1">
    <location>
        <begin position="368"/>
        <end position="392"/>
    </location>
</feature>
<dbReference type="VEuPathDB" id="FungiDB:SPSK_00490"/>
<sequence>MQPVVEVSSLPSASSFYSAITQPLDIRYIPSPPAVPQTSSTHSLLLPSFSSKPQPTSPTILSVTQPALSYGAVGSKEAVFQIRQVVPTKDKPLRTSHLVLAATSLNAVNDFHAAALKAFPRSSAVIGTRASFESDSATAIGTANAGAASLEQSDICARVTDFDGNTMEVAYFPASYSYPSYYGGSPSRHHPAHDYDYDPNRVLYYSYDTPSAELFSPRSGSGSRFREMPNSYEYSYHDVVPASSSSRYQGSRGRTATLRRSATSTSGASYEGPSSSRYSSRESFKNMSTAGMLGMAAVGAAAGAAITYSVMHSSSRSRSASSHGHEFDNATAIPSFQRRSTFPDSYQEYSGSRYGGHDGGMRGRSQKATREVEDVHNYDSGRGRLTSSREYRPSGGSVGGSGSRARSEAAFDRSPLMISDGEIRGSGSYISSSSRHGPAGAPPLALSSSRRGSTYDYHGIEPADRAEPDNYVSGARSHRSIRGSGGGGSRLPSTPPNASRSAPVRQGMSRSGSYMSARNIPLPPSGAGGSYPQWDDDSQFGDDNRFLYDDDNDSVAPSDSISCVGSRSHSRRHRR</sequence>
<feature type="compositionally biased region" description="Low complexity" evidence="1">
    <location>
        <begin position="425"/>
        <end position="435"/>
    </location>
</feature>
<protein>
    <submittedName>
        <fullName evidence="2">Uncharacterized protein</fullName>
    </submittedName>
</protein>
<reference evidence="2 3" key="2">
    <citation type="journal article" date="2015" name="Eukaryot. Cell">
        <title>Asexual propagation of a virulent clone complex in a human and feline outbreak of sporotrichosis.</title>
        <authorList>
            <person name="Teixeira Mde M."/>
            <person name="Rodrigues A.M."/>
            <person name="Tsui C.K."/>
            <person name="de Almeida L.G."/>
            <person name="Van Diepeningen A.D."/>
            <person name="van den Ende B.G."/>
            <person name="Fernandes G.F."/>
            <person name="Kano R."/>
            <person name="Hamelin R.C."/>
            <person name="Lopes-Bezerra L.M."/>
            <person name="Vasconcelos A.T."/>
            <person name="de Hoog S."/>
            <person name="de Camargo Z.P."/>
            <person name="Felipe M.S."/>
        </authorList>
    </citation>
    <scope>NUCLEOTIDE SEQUENCE [LARGE SCALE GENOMIC DNA]</scope>
    <source>
        <strain evidence="2 3">1099-18</strain>
    </source>
</reference>
<gene>
    <name evidence="2" type="ORF">SPSK_00490</name>
</gene>
<feature type="region of interest" description="Disordered" evidence="1">
    <location>
        <begin position="243"/>
        <end position="281"/>
    </location>
</feature>
<dbReference type="EMBL" id="AXCR01000012">
    <property type="protein sequence ID" value="KJR79920.1"/>
    <property type="molecule type" value="Genomic_DNA"/>
</dbReference>
<dbReference type="OrthoDB" id="10249419at2759"/>
<name>A0A0F2LTS5_SPOSC</name>
<dbReference type="RefSeq" id="XP_016582596.1">
    <property type="nucleotide sequence ID" value="XM_016727458.1"/>
</dbReference>
<feature type="compositionally biased region" description="Low complexity" evidence="1">
    <location>
        <begin position="243"/>
        <end position="278"/>
    </location>
</feature>
<evidence type="ECO:0000256" key="1">
    <source>
        <dbReference type="SAM" id="MobiDB-lite"/>
    </source>
</evidence>
<proteinExistence type="predicted"/>
<reference evidence="2 3" key="1">
    <citation type="journal article" date="2014" name="BMC Genomics">
        <title>Comparative genomics of the major fungal agents of human and animal Sporotrichosis: Sporothrix schenckii and Sporothrix brasiliensis.</title>
        <authorList>
            <person name="Teixeira M.M."/>
            <person name="de Almeida L.G."/>
            <person name="Kubitschek-Barreira P."/>
            <person name="Alves F.L."/>
            <person name="Kioshima E.S."/>
            <person name="Abadio A.K."/>
            <person name="Fernandes L."/>
            <person name="Derengowski L.S."/>
            <person name="Ferreira K.S."/>
            <person name="Souza R.C."/>
            <person name="Ruiz J.C."/>
            <person name="de Andrade N.C."/>
            <person name="Paes H.C."/>
            <person name="Nicola A.M."/>
            <person name="Albuquerque P."/>
            <person name="Gerber A.L."/>
            <person name="Martins V.P."/>
            <person name="Peconick L.D."/>
            <person name="Neto A.V."/>
            <person name="Chaucanez C.B."/>
            <person name="Silva P.A."/>
            <person name="Cunha O.L."/>
            <person name="de Oliveira F.F."/>
            <person name="dos Santos T.C."/>
            <person name="Barros A.L."/>
            <person name="Soares M.A."/>
            <person name="de Oliveira L.M."/>
            <person name="Marini M.M."/>
            <person name="Villalobos-Duno H."/>
            <person name="Cunha M.M."/>
            <person name="de Hoog S."/>
            <person name="da Silveira J.F."/>
            <person name="Henrissat B."/>
            <person name="Nino-Vega G.A."/>
            <person name="Cisalpino P.S."/>
            <person name="Mora-Montes H.M."/>
            <person name="Almeida S.R."/>
            <person name="Stajich J.E."/>
            <person name="Lopes-Bezerra L.M."/>
            <person name="Vasconcelos A.T."/>
            <person name="Felipe M.S."/>
        </authorList>
    </citation>
    <scope>NUCLEOTIDE SEQUENCE [LARGE SCALE GENOMIC DNA]</scope>
    <source>
        <strain evidence="2 3">1099-18</strain>
    </source>
</reference>
<dbReference type="Proteomes" id="UP000033710">
    <property type="component" value="Unassembled WGS sequence"/>
</dbReference>
<dbReference type="PANTHER" id="PTHR35006:SF3">
    <property type="entry name" value="GLYOXALASE FAMILY PROTEIN (AFU_ORTHOLOGUE AFUA_3G06020)"/>
    <property type="match status" value="1"/>
</dbReference>
<feature type="compositionally biased region" description="Polar residues" evidence="1">
    <location>
        <begin position="555"/>
        <end position="565"/>
    </location>
</feature>
<comment type="caution">
    <text evidence="2">The sequence shown here is derived from an EMBL/GenBank/DDBJ whole genome shotgun (WGS) entry which is preliminary data.</text>
</comment>
<feature type="compositionally biased region" description="Polar residues" evidence="1">
    <location>
        <begin position="332"/>
        <end position="350"/>
    </location>
</feature>
<evidence type="ECO:0000313" key="2">
    <source>
        <dbReference type="EMBL" id="KJR79920.1"/>
    </source>
</evidence>
<dbReference type="KEGG" id="ssck:SPSK_00490"/>
<feature type="region of interest" description="Disordered" evidence="1">
    <location>
        <begin position="316"/>
        <end position="575"/>
    </location>
</feature>
<dbReference type="Gene3D" id="3.10.180.10">
    <property type="entry name" value="2,3-Dihydroxybiphenyl 1,2-Dioxygenase, domain 1"/>
    <property type="match status" value="1"/>
</dbReference>
<dbReference type="PANTHER" id="PTHR35006">
    <property type="entry name" value="GLYOXALASE FAMILY PROTEIN (AFU_ORTHOLOGUE AFUA_5G14830)"/>
    <property type="match status" value="1"/>
</dbReference>
<dbReference type="InterPro" id="IPR029068">
    <property type="entry name" value="Glyas_Bleomycin-R_OHBP_Dase"/>
</dbReference>
<dbReference type="AlphaFoldDB" id="A0A0F2LTS5"/>
<organism evidence="2 3">
    <name type="scientific">Sporothrix schenckii 1099-18</name>
    <dbReference type="NCBI Taxonomy" id="1397361"/>
    <lineage>
        <taxon>Eukaryota</taxon>
        <taxon>Fungi</taxon>
        <taxon>Dikarya</taxon>
        <taxon>Ascomycota</taxon>
        <taxon>Pezizomycotina</taxon>
        <taxon>Sordariomycetes</taxon>
        <taxon>Sordariomycetidae</taxon>
        <taxon>Ophiostomatales</taxon>
        <taxon>Ophiostomataceae</taxon>
        <taxon>Sporothrix</taxon>
    </lineage>
</organism>
<accession>A0A0F2LTS5</accession>